<dbReference type="InterPro" id="IPR000337">
    <property type="entry name" value="GPCR_3"/>
</dbReference>
<evidence type="ECO:0000259" key="7">
    <source>
        <dbReference type="Pfam" id="PF01094"/>
    </source>
</evidence>
<evidence type="ECO:0000256" key="6">
    <source>
        <dbReference type="ARBA" id="ARBA00023180"/>
    </source>
</evidence>
<reference evidence="8" key="1">
    <citation type="submission" date="2023-08" db="EMBL/GenBank/DDBJ databases">
        <authorList>
            <person name="Alioto T."/>
            <person name="Alioto T."/>
            <person name="Gomez Garrido J."/>
        </authorList>
    </citation>
    <scope>NUCLEOTIDE SEQUENCE</scope>
</reference>
<dbReference type="Proteomes" id="UP001162480">
    <property type="component" value="Chromosome 4"/>
</dbReference>
<name>A0AA36ATS9_OCTVU</name>
<evidence type="ECO:0000256" key="4">
    <source>
        <dbReference type="ARBA" id="ARBA00023136"/>
    </source>
</evidence>
<feature type="domain" description="Receptor ligand binding region" evidence="7">
    <location>
        <begin position="3"/>
        <end position="88"/>
    </location>
</feature>
<comment type="subcellular location">
    <subcellularLocation>
        <location evidence="1">Membrane</location>
        <topology evidence="1">Multi-pass membrane protein</topology>
    </subcellularLocation>
</comment>
<evidence type="ECO:0000256" key="1">
    <source>
        <dbReference type="ARBA" id="ARBA00004141"/>
    </source>
</evidence>
<keyword evidence="5 8" id="KW-0675">Receptor</keyword>
<dbReference type="InterPro" id="IPR028082">
    <property type="entry name" value="Peripla_BP_I"/>
</dbReference>
<dbReference type="Pfam" id="PF01094">
    <property type="entry name" value="ANF_receptor"/>
    <property type="match status" value="1"/>
</dbReference>
<keyword evidence="2" id="KW-0812">Transmembrane</keyword>
<dbReference type="InterPro" id="IPR001828">
    <property type="entry name" value="ANF_lig-bd_rcpt"/>
</dbReference>
<evidence type="ECO:0000313" key="8">
    <source>
        <dbReference type="EMBL" id="CAI9722185.1"/>
    </source>
</evidence>
<proteinExistence type="predicted"/>
<dbReference type="GO" id="GO:0004930">
    <property type="term" value="F:G protein-coupled receptor activity"/>
    <property type="evidence" value="ECO:0007669"/>
    <property type="project" value="InterPro"/>
</dbReference>
<dbReference type="AlphaFoldDB" id="A0AA36ATS9"/>
<evidence type="ECO:0000256" key="5">
    <source>
        <dbReference type="ARBA" id="ARBA00023170"/>
    </source>
</evidence>
<dbReference type="PANTHER" id="PTHR24060">
    <property type="entry name" value="METABOTROPIC GLUTAMATE RECEPTOR"/>
    <property type="match status" value="1"/>
</dbReference>
<keyword evidence="4" id="KW-0472">Membrane</keyword>
<evidence type="ECO:0000256" key="3">
    <source>
        <dbReference type="ARBA" id="ARBA00022989"/>
    </source>
</evidence>
<accession>A0AA36ATS9</accession>
<dbReference type="Gene3D" id="3.40.50.2300">
    <property type="match status" value="1"/>
</dbReference>
<dbReference type="PRINTS" id="PR00248">
    <property type="entry name" value="GPCRMGR"/>
</dbReference>
<dbReference type="SUPFAM" id="SSF53822">
    <property type="entry name" value="Periplasmic binding protein-like I"/>
    <property type="match status" value="1"/>
</dbReference>
<dbReference type="EMBL" id="OX597817">
    <property type="protein sequence ID" value="CAI9722185.1"/>
    <property type="molecule type" value="Genomic_DNA"/>
</dbReference>
<gene>
    <name evidence="8" type="ORF">OCTVUL_1B010513</name>
</gene>
<evidence type="ECO:0000313" key="9">
    <source>
        <dbReference type="Proteomes" id="UP001162480"/>
    </source>
</evidence>
<dbReference type="InterPro" id="IPR050726">
    <property type="entry name" value="mGluR"/>
</dbReference>
<sequence>MSEQSVIAVVGPANSDQSLVTSTIFSTVLLPQISYSASSQVLSDKTEFTSFFRLVPSDWVQVKAMIDVLLHLNWTYVSLLGSDTNYGRLAEFDENFEKLFKNFGENFEKLFNDLPENFERFSEKKKDGQLFYRKVGHWNCSHLVMDRNDIVWKGEADVVISRCDQPCAPGTHLALASDKECWTCVHCGKVKEWRLPDNEYEVDILCLKSL</sequence>
<organism evidence="8 9">
    <name type="scientific">Octopus vulgaris</name>
    <name type="common">Common octopus</name>
    <dbReference type="NCBI Taxonomy" id="6645"/>
    <lineage>
        <taxon>Eukaryota</taxon>
        <taxon>Metazoa</taxon>
        <taxon>Spiralia</taxon>
        <taxon>Lophotrochozoa</taxon>
        <taxon>Mollusca</taxon>
        <taxon>Cephalopoda</taxon>
        <taxon>Coleoidea</taxon>
        <taxon>Octopodiformes</taxon>
        <taxon>Octopoda</taxon>
        <taxon>Incirrata</taxon>
        <taxon>Octopodidae</taxon>
        <taxon>Octopus</taxon>
    </lineage>
</organism>
<keyword evidence="3" id="KW-1133">Transmembrane helix</keyword>
<protein>
    <submittedName>
        <fullName evidence="8">Taste receptor type 1 member 3</fullName>
    </submittedName>
</protein>
<keyword evidence="6" id="KW-0325">Glycoprotein</keyword>
<evidence type="ECO:0000256" key="2">
    <source>
        <dbReference type="ARBA" id="ARBA00022692"/>
    </source>
</evidence>
<dbReference type="GO" id="GO:0016020">
    <property type="term" value="C:membrane"/>
    <property type="evidence" value="ECO:0007669"/>
    <property type="project" value="UniProtKB-SubCell"/>
</dbReference>
<keyword evidence="9" id="KW-1185">Reference proteome</keyword>